<keyword evidence="4" id="KW-0949">S-adenosyl-L-methionine</keyword>
<dbReference type="GO" id="GO:0070475">
    <property type="term" value="P:rRNA base methylation"/>
    <property type="evidence" value="ECO:0007669"/>
    <property type="project" value="TreeGrafter"/>
</dbReference>
<comment type="caution">
    <text evidence="5">The sequence shown here is derived from an EMBL/GenBank/DDBJ whole genome shotgun (WGS) entry which is preliminary data.</text>
</comment>
<dbReference type="NCBIfam" id="TIGR00006">
    <property type="entry name" value="16S rRNA (cytosine(1402)-N(4))-methyltransferase RsmH"/>
    <property type="match status" value="1"/>
</dbReference>
<reference evidence="5" key="1">
    <citation type="submission" date="2021-01" db="EMBL/GenBank/DDBJ databases">
        <authorList>
            <person name="Eckstrom K.M.E."/>
        </authorList>
    </citation>
    <scope>NUCLEOTIDE SEQUENCE</scope>
    <source>
        <strain evidence="5">UVCC 0001</strain>
    </source>
</reference>
<dbReference type="InterPro" id="IPR002903">
    <property type="entry name" value="RsmH"/>
</dbReference>
<gene>
    <name evidence="5" type="ORF">QBZ16_003909</name>
</gene>
<dbReference type="Gene3D" id="1.10.150.170">
    <property type="entry name" value="Putative methyltransferase TM0872, insert domain"/>
    <property type="match status" value="1"/>
</dbReference>
<keyword evidence="2" id="KW-0489">Methyltransferase</keyword>
<dbReference type="Pfam" id="PF01795">
    <property type="entry name" value="Methyltransf_5"/>
    <property type="match status" value="1"/>
</dbReference>
<dbReference type="EMBL" id="JASFZW010000005">
    <property type="protein sequence ID" value="KAK2078041.1"/>
    <property type="molecule type" value="Genomic_DNA"/>
</dbReference>
<dbReference type="InterPro" id="IPR029063">
    <property type="entry name" value="SAM-dependent_MTases_sf"/>
</dbReference>
<dbReference type="GO" id="GO:0071424">
    <property type="term" value="F:rRNA (cytosine-N4-)-methyltransferase activity"/>
    <property type="evidence" value="ECO:0007669"/>
    <property type="project" value="TreeGrafter"/>
</dbReference>
<sequence>MREVLGAFDGRLLRRFFDGTLGGGGHAAALLRAHPELELYLATDLDPAAHSVAEAALASASVPLVVRRGSDPEGGYLPTKAGTPRQSAQVLHGSFLAGAQALAAAEWTVDGALLDLGMSSMQLDAAGRGFAFGRDGPLDMRMDPGGALAASDIVNGWSERDLGALIREYGEEPRWRALAQRIVAHREAEGPIISTAALAALLGGGSFRNKKPLARGKKRATRSPATQTFQALRIAVNGELRCLEAALPLLIDRLSPGGRLAVISFHSLEDRIVKRAFRAAAGEPLLGWEPEALGGGTPRWLLHAQRDSAAKVAKILTKKPLVPLADEVDANPRARSAKLRILEKL</sequence>
<protein>
    <submittedName>
        <fullName evidence="5">Uncharacterized protein</fullName>
    </submittedName>
</protein>
<keyword evidence="6" id="KW-1185">Reference proteome</keyword>
<organism evidence="5 6">
    <name type="scientific">Prototheca wickerhamii</name>
    <dbReference type="NCBI Taxonomy" id="3111"/>
    <lineage>
        <taxon>Eukaryota</taxon>
        <taxon>Viridiplantae</taxon>
        <taxon>Chlorophyta</taxon>
        <taxon>core chlorophytes</taxon>
        <taxon>Trebouxiophyceae</taxon>
        <taxon>Chlorellales</taxon>
        <taxon>Chlorellaceae</taxon>
        <taxon>Prototheca</taxon>
    </lineage>
</organism>
<evidence type="ECO:0000313" key="6">
    <source>
        <dbReference type="Proteomes" id="UP001255856"/>
    </source>
</evidence>
<dbReference type="HAMAP" id="MF_01007">
    <property type="entry name" value="16SrRNA_methyltr_H"/>
    <property type="match status" value="1"/>
</dbReference>
<keyword evidence="3" id="KW-0808">Transferase</keyword>
<dbReference type="Proteomes" id="UP001255856">
    <property type="component" value="Unassembled WGS sequence"/>
</dbReference>
<dbReference type="PANTHER" id="PTHR11265:SF0">
    <property type="entry name" value="12S RRNA N4-METHYLCYTIDINE METHYLTRANSFERASE"/>
    <property type="match status" value="1"/>
</dbReference>
<evidence type="ECO:0000256" key="2">
    <source>
        <dbReference type="ARBA" id="ARBA00022603"/>
    </source>
</evidence>
<dbReference type="SUPFAM" id="SSF81799">
    <property type="entry name" value="Putative methyltransferase TM0872, insert domain"/>
    <property type="match status" value="1"/>
</dbReference>
<dbReference type="PANTHER" id="PTHR11265">
    <property type="entry name" value="S-ADENOSYL-METHYLTRANSFERASE MRAW"/>
    <property type="match status" value="1"/>
</dbReference>
<name>A0AAD9IHZ8_PROWI</name>
<accession>A0AAD9IHZ8</accession>
<evidence type="ECO:0000256" key="4">
    <source>
        <dbReference type="ARBA" id="ARBA00022691"/>
    </source>
</evidence>
<proteinExistence type="inferred from homology"/>
<dbReference type="SUPFAM" id="SSF53335">
    <property type="entry name" value="S-adenosyl-L-methionine-dependent methyltransferases"/>
    <property type="match status" value="1"/>
</dbReference>
<dbReference type="PIRSF" id="PIRSF004486">
    <property type="entry name" value="MraW"/>
    <property type="match status" value="1"/>
</dbReference>
<dbReference type="Gene3D" id="3.40.50.150">
    <property type="entry name" value="Vaccinia Virus protein VP39"/>
    <property type="match status" value="1"/>
</dbReference>
<evidence type="ECO:0000256" key="1">
    <source>
        <dbReference type="ARBA" id="ARBA00010396"/>
    </source>
</evidence>
<dbReference type="AlphaFoldDB" id="A0AAD9IHZ8"/>
<dbReference type="InterPro" id="IPR023397">
    <property type="entry name" value="SAM-dep_MeTrfase_MraW_recog"/>
</dbReference>
<evidence type="ECO:0000256" key="3">
    <source>
        <dbReference type="ARBA" id="ARBA00022679"/>
    </source>
</evidence>
<evidence type="ECO:0000313" key="5">
    <source>
        <dbReference type="EMBL" id="KAK2078041.1"/>
    </source>
</evidence>
<comment type="similarity">
    <text evidence="1">Belongs to the methyltransferase superfamily. RsmH family.</text>
</comment>